<evidence type="ECO:0000313" key="2">
    <source>
        <dbReference type="Proteomes" id="UP000186228"/>
    </source>
</evidence>
<keyword evidence="2" id="KW-1185">Reference proteome</keyword>
<sequence length="115" mass="12964">MYEANFAPVSNRADWLGTIELINDDTNEILTDFDGLSVLLELRSRSPQCRILSASTDDGHIEFTDTGIIQWHFTADEMRRLAPGTYEIGITITREDFTEQELVGFVPVIDGIVRS</sequence>
<gene>
    <name evidence="1" type="ORF">GA0061100_102626</name>
</gene>
<dbReference type="AlphaFoldDB" id="A0A1C3UM66"/>
<name>A0A1C3UM66_9HYPH</name>
<dbReference type="STRING" id="52131.GA0061100_102626"/>
<organism evidence="1 2">
    <name type="scientific">Rhizobium hainanense</name>
    <dbReference type="NCBI Taxonomy" id="52131"/>
    <lineage>
        <taxon>Bacteria</taxon>
        <taxon>Pseudomonadati</taxon>
        <taxon>Pseudomonadota</taxon>
        <taxon>Alphaproteobacteria</taxon>
        <taxon>Hyphomicrobiales</taxon>
        <taxon>Rhizobiaceae</taxon>
        <taxon>Rhizobium/Agrobacterium group</taxon>
        <taxon>Rhizobium</taxon>
    </lineage>
</organism>
<protein>
    <submittedName>
        <fullName evidence="1">Uncharacterized protein</fullName>
    </submittedName>
</protein>
<reference evidence="2" key="1">
    <citation type="submission" date="2016-08" db="EMBL/GenBank/DDBJ databases">
        <authorList>
            <person name="Varghese N."/>
            <person name="Submissions Spin"/>
        </authorList>
    </citation>
    <scope>NUCLEOTIDE SEQUENCE [LARGE SCALE GENOMIC DNA]</scope>
    <source>
        <strain evidence="2">CCBAU 57015</strain>
    </source>
</reference>
<dbReference type="OrthoDB" id="8366714at2"/>
<dbReference type="Proteomes" id="UP000186228">
    <property type="component" value="Unassembled WGS sequence"/>
</dbReference>
<dbReference type="EMBL" id="FMAC01000002">
    <property type="protein sequence ID" value="SCB16538.1"/>
    <property type="molecule type" value="Genomic_DNA"/>
</dbReference>
<dbReference type="RefSeq" id="WP_075852423.1">
    <property type="nucleotide sequence ID" value="NZ_FMAC01000002.1"/>
</dbReference>
<accession>A0A1C3UM66</accession>
<proteinExistence type="predicted"/>
<evidence type="ECO:0000313" key="1">
    <source>
        <dbReference type="EMBL" id="SCB16538.1"/>
    </source>
</evidence>